<evidence type="ECO:0000313" key="3">
    <source>
        <dbReference type="Proteomes" id="UP000253919"/>
    </source>
</evidence>
<name>A0A369QCU5_9BACT</name>
<accession>A0A369QCU5</accession>
<keyword evidence="1" id="KW-0732">Signal</keyword>
<evidence type="ECO:0000256" key="1">
    <source>
        <dbReference type="SAM" id="SignalP"/>
    </source>
</evidence>
<sequence length="90" mass="10173">MNQKLVLLIFGLFSGQLLWAQTTDTTHAEPPKLFLNCPGNCFQDFVKTELSLFDIVRDQVQADIQVLVIDADNAGGGKLYTLTFYWSKLF</sequence>
<reference evidence="2 3" key="1">
    <citation type="submission" date="2018-04" db="EMBL/GenBank/DDBJ databases">
        <title>Adhaeribacter sp. HMF7616 genome sequencing and assembly.</title>
        <authorList>
            <person name="Kang H."/>
            <person name="Kang J."/>
            <person name="Cha I."/>
            <person name="Kim H."/>
            <person name="Joh K."/>
        </authorList>
    </citation>
    <scope>NUCLEOTIDE SEQUENCE [LARGE SCALE GENOMIC DNA]</scope>
    <source>
        <strain evidence="2 3">HMF7616</strain>
    </source>
</reference>
<organism evidence="2 3">
    <name type="scientific">Adhaeribacter pallidiroseus</name>
    <dbReference type="NCBI Taxonomy" id="2072847"/>
    <lineage>
        <taxon>Bacteria</taxon>
        <taxon>Pseudomonadati</taxon>
        <taxon>Bacteroidota</taxon>
        <taxon>Cytophagia</taxon>
        <taxon>Cytophagales</taxon>
        <taxon>Hymenobacteraceae</taxon>
        <taxon>Adhaeribacter</taxon>
    </lineage>
</organism>
<keyword evidence="3" id="KW-1185">Reference proteome</keyword>
<feature type="signal peptide" evidence="1">
    <location>
        <begin position="1"/>
        <end position="20"/>
    </location>
</feature>
<comment type="caution">
    <text evidence="2">The sequence shown here is derived from an EMBL/GenBank/DDBJ whole genome shotgun (WGS) entry which is preliminary data.</text>
</comment>
<dbReference type="RefSeq" id="WP_115371638.1">
    <property type="nucleotide sequence ID" value="NZ_QASA01000001.1"/>
</dbReference>
<protein>
    <submittedName>
        <fullName evidence="2">Uncharacterized protein</fullName>
    </submittedName>
</protein>
<gene>
    <name evidence="2" type="ORF">AHMF7616_00751</name>
</gene>
<dbReference type="OrthoDB" id="1489343at2"/>
<proteinExistence type="predicted"/>
<feature type="chain" id="PRO_5017067209" evidence="1">
    <location>
        <begin position="21"/>
        <end position="90"/>
    </location>
</feature>
<dbReference type="AlphaFoldDB" id="A0A369QCU5"/>
<dbReference type="Proteomes" id="UP000253919">
    <property type="component" value="Unassembled WGS sequence"/>
</dbReference>
<evidence type="ECO:0000313" key="2">
    <source>
        <dbReference type="EMBL" id="RDC62160.1"/>
    </source>
</evidence>
<dbReference type="EMBL" id="QASA01000001">
    <property type="protein sequence ID" value="RDC62160.1"/>
    <property type="molecule type" value="Genomic_DNA"/>
</dbReference>